<dbReference type="InterPro" id="IPR011004">
    <property type="entry name" value="Trimer_LpxA-like_sf"/>
</dbReference>
<gene>
    <name evidence="3" type="primary">dapH_2</name>
    <name evidence="3" type="ORF">AOPFMNJM_1456</name>
</gene>
<keyword evidence="1" id="KW-0808">Transferase</keyword>
<evidence type="ECO:0000313" key="3">
    <source>
        <dbReference type="EMBL" id="GJE06143.1"/>
    </source>
</evidence>
<organism evidence="3 4">
    <name type="scientific">Methylobacterium jeotgali</name>
    <dbReference type="NCBI Taxonomy" id="381630"/>
    <lineage>
        <taxon>Bacteria</taxon>
        <taxon>Pseudomonadati</taxon>
        <taxon>Pseudomonadota</taxon>
        <taxon>Alphaproteobacteria</taxon>
        <taxon>Hyphomicrobiales</taxon>
        <taxon>Methylobacteriaceae</taxon>
        <taxon>Methylobacterium</taxon>
    </lineage>
</organism>
<dbReference type="PANTHER" id="PTHR23416">
    <property type="entry name" value="SIALIC ACID SYNTHASE-RELATED"/>
    <property type="match status" value="1"/>
</dbReference>
<evidence type="ECO:0000256" key="2">
    <source>
        <dbReference type="ARBA" id="ARBA00022737"/>
    </source>
</evidence>
<dbReference type="EMBL" id="BPQR01000023">
    <property type="protein sequence ID" value="GJE06143.1"/>
    <property type="molecule type" value="Genomic_DNA"/>
</dbReference>
<dbReference type="SUPFAM" id="SSF51161">
    <property type="entry name" value="Trimeric LpxA-like enzymes"/>
    <property type="match status" value="1"/>
</dbReference>
<dbReference type="PROSITE" id="PS00101">
    <property type="entry name" value="HEXAPEP_TRANSFERASES"/>
    <property type="match status" value="1"/>
</dbReference>
<dbReference type="Proteomes" id="UP001055102">
    <property type="component" value="Unassembled WGS sequence"/>
</dbReference>
<proteinExistence type="predicted"/>
<evidence type="ECO:0000313" key="4">
    <source>
        <dbReference type="Proteomes" id="UP001055102"/>
    </source>
</evidence>
<accession>A0ABQ4SW87</accession>
<protein>
    <submittedName>
        <fullName evidence="3">2,3,4,5-tetrahydropyridine-2,6-dicarboxylate N-acetyltransferase</fullName>
    </submittedName>
</protein>
<comment type="caution">
    <text evidence="3">The sequence shown here is derived from an EMBL/GenBank/DDBJ whole genome shotgun (WGS) entry which is preliminary data.</text>
</comment>
<dbReference type="Gene3D" id="2.160.10.10">
    <property type="entry name" value="Hexapeptide repeat proteins"/>
    <property type="match status" value="1"/>
</dbReference>
<keyword evidence="2" id="KW-0677">Repeat</keyword>
<dbReference type="InterPro" id="IPR018357">
    <property type="entry name" value="Hexapep_transf_CS"/>
</dbReference>
<name>A0ABQ4SW87_9HYPH</name>
<dbReference type="RefSeq" id="WP_238274773.1">
    <property type="nucleotide sequence ID" value="NZ_BPQR01000023.1"/>
</dbReference>
<dbReference type="InterPro" id="IPR051159">
    <property type="entry name" value="Hexapeptide_acetyltransf"/>
</dbReference>
<reference evidence="3" key="1">
    <citation type="journal article" date="2021" name="Front. Microbiol.">
        <title>Comprehensive Comparative Genomics and Phenotyping of Methylobacterium Species.</title>
        <authorList>
            <person name="Alessa O."/>
            <person name="Ogura Y."/>
            <person name="Fujitani Y."/>
            <person name="Takami H."/>
            <person name="Hayashi T."/>
            <person name="Sahin N."/>
            <person name="Tani A."/>
        </authorList>
    </citation>
    <scope>NUCLEOTIDE SEQUENCE</scope>
    <source>
        <strain evidence="3">LMG 23639</strain>
    </source>
</reference>
<sequence length="275" mass="30061">MDGLADLHRVIFRDEPVPGCAMPEVGHLRPFEIRSAEDAAALREFGIDVVVDGAASEIPIATLWIDPGSRKRDLRINLRGNATRARIVLDQPFGLSGTVLIHGRDCVLVDCGHPERGSKVVVNMWTDGCAFYWGRGCTGNGIITEMKGDGQRVIVAEDCMFATDISIRPTDMHAMFDLASKEVLNGSKLGRVILEPHVWIGQGVLVTKDVRIGAGSIIGADAIVTRDVPRRSLAVGAPARHRRSGVSWSRQLTPSKRDMEQVEQYLDDICADREA</sequence>
<evidence type="ECO:0000256" key="1">
    <source>
        <dbReference type="ARBA" id="ARBA00022679"/>
    </source>
</evidence>
<dbReference type="PANTHER" id="PTHR23416:SF78">
    <property type="entry name" value="LIPOPOLYSACCHARIDE BIOSYNTHESIS O-ACETYL TRANSFERASE WBBJ-RELATED"/>
    <property type="match status" value="1"/>
</dbReference>
<keyword evidence="4" id="KW-1185">Reference proteome</keyword>
<reference evidence="3" key="2">
    <citation type="submission" date="2021-08" db="EMBL/GenBank/DDBJ databases">
        <authorList>
            <person name="Tani A."/>
            <person name="Ola A."/>
            <person name="Ogura Y."/>
            <person name="Katsura K."/>
            <person name="Hayashi T."/>
        </authorList>
    </citation>
    <scope>NUCLEOTIDE SEQUENCE</scope>
    <source>
        <strain evidence="3">LMG 23639</strain>
    </source>
</reference>